<name>A0A7X0LVM4_9BACI</name>
<comment type="caution">
    <text evidence="4">The sequence shown here is derived from an EMBL/GenBank/DDBJ whole genome shotgun (WGS) entry which is preliminary data.</text>
</comment>
<dbReference type="RefSeq" id="WP_184525948.1">
    <property type="nucleotide sequence ID" value="NZ_JACHGK010000007.1"/>
</dbReference>
<accession>A0A7X0LVM4</accession>
<evidence type="ECO:0000256" key="1">
    <source>
        <dbReference type="ARBA" id="ARBA00093462"/>
    </source>
</evidence>
<comment type="similarity">
    <text evidence="1">Belongs to the DnaB/DnaD family.</text>
</comment>
<reference evidence="4 5" key="1">
    <citation type="submission" date="2020-08" db="EMBL/GenBank/DDBJ databases">
        <title>Genomic Encyclopedia of Type Strains, Phase IV (KMG-IV): sequencing the most valuable type-strain genomes for metagenomic binning, comparative biology and taxonomic classification.</title>
        <authorList>
            <person name="Goeker M."/>
        </authorList>
    </citation>
    <scope>NUCLEOTIDE SEQUENCE [LARGE SCALE GENOMIC DNA]</scope>
    <source>
        <strain evidence="4 5">DSM 5391</strain>
    </source>
</reference>
<dbReference type="InterPro" id="IPR006343">
    <property type="entry name" value="DnaB/C_C"/>
</dbReference>
<feature type="domain" description="Replicative helicase loading/DNA remodeling protein DnaB N-terminal winged helix" evidence="3">
    <location>
        <begin position="10"/>
        <end position="212"/>
    </location>
</feature>
<sequence length="468" mass="54700">MTQHWQELLPIDRYVVTANGLLHDYDRKVLTFLYQPLIGAMTLSLYLTLWAELEENRLWSESHSHHSLMNFMDMNLQAIYNSRLKLEGIGLLKTYVKEDEDIRSFVYELQPPLTPEQFLLDGMLNIYLYRKIGKAQFARVKRFFSDQTMQDSDYKQVTKAFQDVFTSFHPSAFSYSDEMKQDIEMEQEYSYIGRQHPKNIKAEAPDFNFDLLFAGLHENLISGSAFTEPVREVISNLAFLYGIDPIQMKNIVISAIDEDNKINLEELRKSARDWYQFEHYDQLPSLIERTQPVIHQSSKQEPETQEDKLIRYFDTTSPLQFLKDISGGAEPAKAEMKIIEDVMFGQKLNPGVVNVLIDNVLRIADKKLPRGLVEVIAGEWVRNEIKTVKEAMELAKKNRRQYIERAKEKKTTKSGNYKKKPIRTEVLPDWFDKEDKNEAKEKSVAAKTAEEIEKDNREIEEMLKKLRS</sequence>
<gene>
    <name evidence="4" type="ORF">HNR53_002300</name>
</gene>
<evidence type="ECO:0000259" key="2">
    <source>
        <dbReference type="Pfam" id="PF07261"/>
    </source>
</evidence>
<keyword evidence="5" id="KW-1185">Reference proteome</keyword>
<dbReference type="EMBL" id="JACHGK010000007">
    <property type="protein sequence ID" value="MBB6445675.1"/>
    <property type="molecule type" value="Genomic_DNA"/>
</dbReference>
<evidence type="ECO:0000259" key="3">
    <source>
        <dbReference type="Pfam" id="PF25888"/>
    </source>
</evidence>
<dbReference type="InterPro" id="IPR058660">
    <property type="entry name" value="WHD_DnaB"/>
</dbReference>
<evidence type="ECO:0000313" key="4">
    <source>
        <dbReference type="EMBL" id="MBB6445675.1"/>
    </source>
</evidence>
<protein>
    <submittedName>
        <fullName evidence="4">Replication initiation and membrane attachment protein</fullName>
    </submittedName>
</protein>
<dbReference type="Proteomes" id="UP000531594">
    <property type="component" value="Unassembled WGS sequence"/>
</dbReference>
<proteinExistence type="inferred from homology"/>
<dbReference type="AlphaFoldDB" id="A0A7X0LVM4"/>
<organism evidence="4 5">
    <name type="scientific">Bacillus benzoevorans</name>
    <dbReference type="NCBI Taxonomy" id="1456"/>
    <lineage>
        <taxon>Bacteria</taxon>
        <taxon>Bacillati</taxon>
        <taxon>Bacillota</taxon>
        <taxon>Bacilli</taxon>
        <taxon>Bacillales</taxon>
        <taxon>Bacillaceae</taxon>
        <taxon>Bacillus</taxon>
    </lineage>
</organism>
<dbReference type="Pfam" id="PF25888">
    <property type="entry name" value="WHD_DnaB"/>
    <property type="match status" value="1"/>
</dbReference>
<evidence type="ECO:0000313" key="5">
    <source>
        <dbReference type="Proteomes" id="UP000531594"/>
    </source>
</evidence>
<dbReference type="Pfam" id="PF07261">
    <property type="entry name" value="DnaB_2"/>
    <property type="match status" value="1"/>
</dbReference>
<feature type="domain" description="DnaB/C C-terminal" evidence="2">
    <location>
        <begin position="331"/>
        <end position="393"/>
    </location>
</feature>